<name>A0A1Y3YXI3_9BACE</name>
<dbReference type="PANTHER" id="PTHR22946">
    <property type="entry name" value="DIENELACTONE HYDROLASE DOMAIN-CONTAINING PROTEIN-RELATED"/>
    <property type="match status" value="1"/>
</dbReference>
<evidence type="ECO:0008006" key="3">
    <source>
        <dbReference type="Google" id="ProtNLM"/>
    </source>
</evidence>
<dbReference type="Proteomes" id="UP000195386">
    <property type="component" value="Unassembled WGS sequence"/>
</dbReference>
<dbReference type="InterPro" id="IPR025890">
    <property type="entry name" value="Abhydrolase_bac"/>
</dbReference>
<proteinExistence type="predicted"/>
<reference evidence="2" key="1">
    <citation type="submission" date="2017-04" db="EMBL/GenBank/DDBJ databases">
        <title>Function of individual gut microbiota members based on whole genome sequencing of pure cultures obtained from chicken caecum.</title>
        <authorList>
            <person name="Medvecky M."/>
            <person name="Cejkova D."/>
            <person name="Polansky O."/>
            <person name="Karasova D."/>
            <person name="Kubasova T."/>
            <person name="Cizek A."/>
            <person name="Rychlik I."/>
        </authorList>
    </citation>
    <scope>NUCLEOTIDE SEQUENCE [LARGE SCALE GENOMIC DNA]</scope>
    <source>
        <strain evidence="2">An43</strain>
    </source>
</reference>
<dbReference type="AlphaFoldDB" id="A0A1Y3YXI3"/>
<comment type="caution">
    <text evidence="1">The sequence shown here is derived from an EMBL/GenBank/DDBJ whole genome shotgun (WGS) entry which is preliminary data.</text>
</comment>
<dbReference type="InterPro" id="IPR029058">
    <property type="entry name" value="AB_hydrolase_fold"/>
</dbReference>
<dbReference type="PANTHER" id="PTHR22946:SF8">
    <property type="entry name" value="ACETYL XYLAN ESTERASE DOMAIN-CONTAINING PROTEIN"/>
    <property type="match status" value="1"/>
</dbReference>
<evidence type="ECO:0000313" key="2">
    <source>
        <dbReference type="Proteomes" id="UP000195386"/>
    </source>
</evidence>
<gene>
    <name evidence="1" type="ORF">B5F97_04730</name>
</gene>
<accession>A0A1Y3YXI3</accession>
<dbReference type="Pfam" id="PF12715">
    <property type="entry name" value="Abhydrolase_7"/>
    <property type="match status" value="1"/>
</dbReference>
<protein>
    <recommendedName>
        <fullName evidence="3">Hydrolase</fullName>
    </recommendedName>
</protein>
<dbReference type="InterPro" id="IPR050261">
    <property type="entry name" value="FrsA_esterase"/>
</dbReference>
<sequence>MSFSRILVINKLRNLTVKRLKFIIMGLVVSTTALSQYTSSYELEREMPVFLDKLKKELTYPLAWGNSPVKNFKKWRKQARAEVLNAMLAPPPYTTDYRTEIIAEEQRDGYSARKISFNLTGYSRVCAYLLIPDGKGPFPAVVLLHDHGGHYTIGKEKMIRPFAIDKAILDDSDGWARNCYGGQYVGDYLAAHGYVVISVDALYWGERGRKEGADGSKYADVAGNFMMLGRSLSAFMNYEDIYTTDYLATFPEVDSKRIACMGFSMGGYRAWMLSALSDKIRAGAAICWMTTTDCQFSWEYGRERGGFANMLPGIRRYLDYPHIASIACPKPMFFLNGEHDGLFPVVGVKAAFEEMHKVWKEQSADERLKTELWDMPHDCGVKVQRAILDFFNKWLK</sequence>
<evidence type="ECO:0000313" key="1">
    <source>
        <dbReference type="EMBL" id="OUO02092.1"/>
    </source>
</evidence>
<organism evidence="1 2">
    <name type="scientific">Bacteroides clarus</name>
    <dbReference type="NCBI Taxonomy" id="626929"/>
    <lineage>
        <taxon>Bacteria</taxon>
        <taxon>Pseudomonadati</taxon>
        <taxon>Bacteroidota</taxon>
        <taxon>Bacteroidia</taxon>
        <taxon>Bacteroidales</taxon>
        <taxon>Bacteroidaceae</taxon>
        <taxon>Bacteroides</taxon>
    </lineage>
</organism>
<dbReference type="EMBL" id="NFII01000003">
    <property type="protein sequence ID" value="OUO02092.1"/>
    <property type="molecule type" value="Genomic_DNA"/>
</dbReference>
<dbReference type="Gene3D" id="3.40.50.1820">
    <property type="entry name" value="alpha/beta hydrolase"/>
    <property type="match status" value="1"/>
</dbReference>
<dbReference type="SUPFAM" id="SSF53474">
    <property type="entry name" value="alpha/beta-Hydrolases"/>
    <property type="match status" value="1"/>
</dbReference>